<evidence type="ECO:0000256" key="9">
    <source>
        <dbReference type="RuleBase" id="RU003732"/>
    </source>
</evidence>
<comment type="caution">
    <text evidence="12">The sequence shown here is derived from an EMBL/GenBank/DDBJ whole genome shotgun (WGS) entry which is preliminary data.</text>
</comment>
<comment type="function">
    <text evidence="7">Unusual broad substrate spectrum amino acid:sodium cotransporter that promotes absorption of the D isomers of essential amino acids. Neutral amino acids are the preferred substrates, especially methionine and phenylalanine.</text>
</comment>
<evidence type="ECO:0000256" key="1">
    <source>
        <dbReference type="ARBA" id="ARBA00006459"/>
    </source>
</evidence>
<dbReference type="GO" id="GO:0005283">
    <property type="term" value="F:amino acid:sodium symporter activity"/>
    <property type="evidence" value="ECO:0007669"/>
    <property type="project" value="TreeGrafter"/>
</dbReference>
<dbReference type="InterPro" id="IPR000175">
    <property type="entry name" value="Na/ntran_symport"/>
</dbReference>
<keyword evidence="13" id="KW-1185">Reference proteome</keyword>
<dbReference type="PROSITE" id="PS00610">
    <property type="entry name" value="NA_NEUROTRAN_SYMP_1"/>
    <property type="match status" value="1"/>
</dbReference>
<dbReference type="GO" id="GO:0046872">
    <property type="term" value="F:metal ion binding"/>
    <property type="evidence" value="ECO:0007669"/>
    <property type="project" value="UniProtKB-KW"/>
</dbReference>
<dbReference type="OrthoDB" id="6581954at2759"/>
<feature type="transmembrane region" description="Helical" evidence="11">
    <location>
        <begin position="93"/>
        <end position="113"/>
    </location>
</feature>
<comment type="similarity">
    <text evidence="1 9">Belongs to the sodium:neurotransmitter symporter (SNF) (TC 2.A.22) family.</text>
</comment>
<keyword evidence="6" id="KW-0739">Sodium transport</keyword>
<feature type="transmembrane region" description="Helical" evidence="11">
    <location>
        <begin position="134"/>
        <end position="155"/>
    </location>
</feature>
<evidence type="ECO:0000256" key="2">
    <source>
        <dbReference type="ARBA" id="ARBA00022970"/>
    </source>
</evidence>
<dbReference type="PROSITE" id="PS50267">
    <property type="entry name" value="NA_NEUROTRAN_SYMP_3"/>
    <property type="match status" value="1"/>
</dbReference>
<feature type="transmembrane region" description="Helical" evidence="11">
    <location>
        <begin position="224"/>
        <end position="245"/>
    </location>
</feature>
<evidence type="ECO:0000313" key="13">
    <source>
        <dbReference type="Proteomes" id="UP000708208"/>
    </source>
</evidence>
<feature type="transmembrane region" description="Helical" evidence="11">
    <location>
        <begin position="432"/>
        <end position="453"/>
    </location>
</feature>
<feature type="binding site" evidence="8">
    <location>
        <position position="198"/>
    </location>
    <ligand>
        <name>Na(+)</name>
        <dbReference type="ChEBI" id="CHEBI:29101"/>
        <label>1</label>
    </ligand>
</feature>
<dbReference type="GO" id="GO:0005886">
    <property type="term" value="C:plasma membrane"/>
    <property type="evidence" value="ECO:0007669"/>
    <property type="project" value="TreeGrafter"/>
</dbReference>
<dbReference type="CDD" id="cd10324">
    <property type="entry name" value="SLC6sbd"/>
    <property type="match status" value="1"/>
</dbReference>
<evidence type="ECO:0000313" key="12">
    <source>
        <dbReference type="EMBL" id="CAG7732841.1"/>
    </source>
</evidence>
<dbReference type="EMBL" id="CAJVCH010238515">
    <property type="protein sequence ID" value="CAG7732841.1"/>
    <property type="molecule type" value="Genomic_DNA"/>
</dbReference>
<keyword evidence="11" id="KW-0472">Membrane</keyword>
<dbReference type="PANTHER" id="PTHR11616">
    <property type="entry name" value="SODIUM/CHLORIDE DEPENDENT TRANSPORTER"/>
    <property type="match status" value="1"/>
</dbReference>
<keyword evidence="4" id="KW-0406">Ion transport</keyword>
<sequence length="500" mass="55108">MGVTDPNGNNASSETKSGHVNVGFEGFDDPGIVPPKVATEDVSAEAEGVEEDDGIEREQWGNPLEFLMSCISLSVGLGNIWRFPYTAYKNGGGAFLIPYLIVLTFIGRPVYFLEIALGQFSSYGPVKMWGISPFFKGVGYGSAIGTTCILSYYAMLMGSVFELDGEASNISVSQLFFENEKMLEPQVWFEAIGQCFFSLNTGFGPLIMFGSYNGFRQNSYRDAWIVSGLDTFTSLFAGITVFAVLGNLAGELGVDVQDVARGGAGLTFVSFAQGLGTFTVVPQLFSVLFYIMLLTLGVGSGVSLSGTVIAVIHDNNPQWSRPWIVTGVCTGGFLLGIMYTTPGGQFLSDLVDYFGANFVIYLMVMLEAIGVSWVYGINNIIDDFEFMLDRKLGWYWKICWAFIVPVGLGFILIYSLATSERMTYNKLRYPDGVIVFGWLIAGLAFAVIPFYAIKAIRKTKGDTLMEKIKVSFQPTEDWGPKRSKFRKEWLAHKQQKKDQN</sequence>
<organism evidence="12 13">
    <name type="scientific">Allacma fusca</name>
    <dbReference type="NCBI Taxonomy" id="39272"/>
    <lineage>
        <taxon>Eukaryota</taxon>
        <taxon>Metazoa</taxon>
        <taxon>Ecdysozoa</taxon>
        <taxon>Arthropoda</taxon>
        <taxon>Hexapoda</taxon>
        <taxon>Collembola</taxon>
        <taxon>Symphypleona</taxon>
        <taxon>Sminthuridae</taxon>
        <taxon>Allacma</taxon>
    </lineage>
</organism>
<dbReference type="Proteomes" id="UP000708208">
    <property type="component" value="Unassembled WGS sequence"/>
</dbReference>
<keyword evidence="8" id="KW-0479">Metal-binding</keyword>
<feature type="transmembrane region" description="Helical" evidence="11">
    <location>
        <begin position="323"/>
        <end position="341"/>
    </location>
</feature>
<feature type="transmembrane region" description="Helical" evidence="11">
    <location>
        <begin position="398"/>
        <end position="417"/>
    </location>
</feature>
<dbReference type="AlphaFoldDB" id="A0A8J2KD84"/>
<accession>A0A8J2KD84</accession>
<feature type="binding site" evidence="8">
    <location>
        <position position="79"/>
    </location>
    <ligand>
        <name>Na(+)</name>
        <dbReference type="ChEBI" id="CHEBI:29101"/>
        <label>1</label>
    </ligand>
</feature>
<dbReference type="GO" id="GO:0089718">
    <property type="term" value="P:amino acid import across plasma membrane"/>
    <property type="evidence" value="ECO:0007669"/>
    <property type="project" value="TreeGrafter"/>
</dbReference>
<dbReference type="Pfam" id="PF00209">
    <property type="entry name" value="SNF"/>
    <property type="match status" value="2"/>
</dbReference>
<keyword evidence="5" id="KW-0325">Glycoprotein</keyword>
<keyword evidence="3 8" id="KW-0915">Sodium</keyword>
<evidence type="ECO:0000256" key="6">
    <source>
        <dbReference type="ARBA" id="ARBA00023201"/>
    </source>
</evidence>
<evidence type="ECO:0000256" key="7">
    <source>
        <dbReference type="ARBA" id="ARBA00037785"/>
    </source>
</evidence>
<keyword evidence="11" id="KW-1133">Transmembrane helix</keyword>
<keyword evidence="9" id="KW-0813">Transport</keyword>
<evidence type="ECO:0000256" key="11">
    <source>
        <dbReference type="SAM" id="Phobius"/>
    </source>
</evidence>
<evidence type="ECO:0000256" key="5">
    <source>
        <dbReference type="ARBA" id="ARBA00023180"/>
    </source>
</evidence>
<feature type="transmembrane region" description="Helical" evidence="11">
    <location>
        <begin position="287"/>
        <end position="311"/>
    </location>
</feature>
<name>A0A8J2KD84_9HEXA</name>
<keyword evidence="2" id="KW-0029">Amino-acid transport</keyword>
<evidence type="ECO:0000256" key="3">
    <source>
        <dbReference type="ARBA" id="ARBA00023053"/>
    </source>
</evidence>
<evidence type="ECO:0000256" key="4">
    <source>
        <dbReference type="ARBA" id="ARBA00023065"/>
    </source>
</evidence>
<dbReference type="PANTHER" id="PTHR11616:SF321">
    <property type="entry name" value="SODIUM-DEPENDENT NUTRIENT AMINO ACID TRANSPORTER 1-RELATED"/>
    <property type="match status" value="1"/>
</dbReference>
<reference evidence="12" key="1">
    <citation type="submission" date="2021-06" db="EMBL/GenBank/DDBJ databases">
        <authorList>
            <person name="Hodson N. C."/>
            <person name="Mongue J. A."/>
            <person name="Jaron S. K."/>
        </authorList>
    </citation>
    <scope>NUCLEOTIDE SEQUENCE</scope>
</reference>
<protein>
    <recommendedName>
        <fullName evidence="9">Transporter</fullName>
    </recommendedName>
</protein>
<feature type="compositionally biased region" description="Polar residues" evidence="10">
    <location>
        <begin position="1"/>
        <end position="15"/>
    </location>
</feature>
<feature type="transmembrane region" description="Helical" evidence="11">
    <location>
        <begin position="191"/>
        <end position="212"/>
    </location>
</feature>
<gene>
    <name evidence="12" type="ORF">AFUS01_LOCUS21326</name>
</gene>
<feature type="binding site" evidence="8">
    <location>
        <position position="75"/>
    </location>
    <ligand>
        <name>Na(+)</name>
        <dbReference type="ChEBI" id="CHEBI:29101"/>
        <label>1</label>
    </ligand>
</feature>
<keyword evidence="9 11" id="KW-0812">Transmembrane</keyword>
<feature type="region of interest" description="Disordered" evidence="10">
    <location>
        <begin position="1"/>
        <end position="24"/>
    </location>
</feature>
<proteinExistence type="inferred from homology"/>
<dbReference type="GO" id="GO:0015179">
    <property type="term" value="F:L-amino acid transmembrane transporter activity"/>
    <property type="evidence" value="ECO:0007669"/>
    <property type="project" value="TreeGrafter"/>
</dbReference>
<evidence type="ECO:0000256" key="10">
    <source>
        <dbReference type="SAM" id="MobiDB-lite"/>
    </source>
</evidence>
<feature type="binding site" evidence="8">
    <location>
        <position position="296"/>
    </location>
    <ligand>
        <name>Na(+)</name>
        <dbReference type="ChEBI" id="CHEBI:29101"/>
        <label>1</label>
    </ligand>
</feature>
<keyword evidence="9" id="KW-0769">Symport</keyword>
<evidence type="ECO:0000256" key="8">
    <source>
        <dbReference type="PIRSR" id="PIRSR600175-1"/>
    </source>
</evidence>
<feature type="transmembrane region" description="Helical" evidence="11">
    <location>
        <begin position="353"/>
        <end position="377"/>
    </location>
</feature>
<feature type="binding site" evidence="8">
    <location>
        <position position="300"/>
    </location>
    <ligand>
        <name>Na(+)</name>
        <dbReference type="ChEBI" id="CHEBI:29101"/>
        <label>1</label>
    </ligand>
</feature>